<feature type="domain" description="Response regulatory" evidence="4">
    <location>
        <begin position="283"/>
        <end position="398"/>
    </location>
</feature>
<reference evidence="5 6" key="1">
    <citation type="submission" date="2019-11" db="EMBL/GenBank/DDBJ databases">
        <title>Comparative genomics of hydrocarbon-degrading Desulfosarcina strains.</title>
        <authorList>
            <person name="Watanabe M."/>
            <person name="Kojima H."/>
            <person name="Fukui M."/>
        </authorList>
    </citation>
    <scope>NUCLEOTIDE SEQUENCE [LARGE SCALE GENOMIC DNA]</scope>
    <source>
        <strain evidence="5 6">PP31</strain>
    </source>
</reference>
<dbReference type="PROSITE" id="PS50110">
    <property type="entry name" value="RESPONSE_REGULATORY"/>
    <property type="match status" value="1"/>
</dbReference>
<dbReference type="Gene3D" id="3.40.50.300">
    <property type="entry name" value="P-loop containing nucleotide triphosphate hydrolases"/>
    <property type="match status" value="1"/>
</dbReference>
<evidence type="ECO:0000313" key="5">
    <source>
        <dbReference type="EMBL" id="BBO74266.1"/>
    </source>
</evidence>
<dbReference type="PANTHER" id="PTHR44591:SF14">
    <property type="entry name" value="PROTEIN PILG"/>
    <property type="match status" value="1"/>
</dbReference>
<accession>A0A5K7YY21</accession>
<dbReference type="InterPro" id="IPR050595">
    <property type="entry name" value="Bact_response_regulator"/>
</dbReference>
<dbReference type="SMART" id="SM00448">
    <property type="entry name" value="REC"/>
    <property type="match status" value="1"/>
</dbReference>
<sequence>MPVITVFSGSYCNEKQIVQEIASRTGYRKLTDEDIVAEASRLSGIPENKIVRVFSDKVSVFNRLTRERERSLAYLRMALATYLAEDALIIGGFAGQLIPTDISHVLRICLIADMTFRVATAEKELKISSSEANKIVHRDDVQFAAWVHMLHGVYDPWSPSLYDICLPTDKTSLEDIAMTIEQTIANPVFKLAGPSRSAVDDFMIAANVEIALVKKGHDVTVEVKDGLVTLTINKHVLRLSRLEEELKEIALTVPGATAVETKVGPGYYQTDVYRRQDFDVPSKILLVDDEKKYVQTLSKRLMMRELDSAVVYDGESALNLVNQEDEPDVMILDLRMPGIDGIEVLRRVKETHPAIEVIVLTSQGSEADKKTCMELGAFAFLSKSVDIEELSKTIKAAKEKIHQTRTETKSG</sequence>
<evidence type="ECO:0000256" key="2">
    <source>
        <dbReference type="ARBA" id="ARBA00023012"/>
    </source>
</evidence>
<evidence type="ECO:0000313" key="6">
    <source>
        <dbReference type="Proteomes" id="UP000427769"/>
    </source>
</evidence>
<dbReference type="RefSeq" id="WP_155303308.1">
    <property type="nucleotide sequence ID" value="NZ_AP021875.1"/>
</dbReference>
<protein>
    <recommendedName>
        <fullName evidence="4">Response regulatory domain-containing protein</fullName>
    </recommendedName>
</protein>
<dbReference type="CDD" id="cd17535">
    <property type="entry name" value="REC_NarL-like"/>
    <property type="match status" value="1"/>
</dbReference>
<proteinExistence type="predicted"/>
<dbReference type="EMBL" id="AP021875">
    <property type="protein sequence ID" value="BBO74266.1"/>
    <property type="molecule type" value="Genomic_DNA"/>
</dbReference>
<dbReference type="InterPro" id="IPR058245">
    <property type="entry name" value="NreC/VraR/RcsB-like_REC"/>
</dbReference>
<organism evidence="5 6">
    <name type="scientific">Desulfosarcina widdelii</name>
    <dbReference type="NCBI Taxonomy" id="947919"/>
    <lineage>
        <taxon>Bacteria</taxon>
        <taxon>Pseudomonadati</taxon>
        <taxon>Thermodesulfobacteriota</taxon>
        <taxon>Desulfobacteria</taxon>
        <taxon>Desulfobacterales</taxon>
        <taxon>Desulfosarcinaceae</taxon>
        <taxon>Desulfosarcina</taxon>
    </lineage>
</organism>
<keyword evidence="2" id="KW-0902">Two-component regulatory system</keyword>
<dbReference type="OrthoDB" id="9788090at2"/>
<feature type="modified residue" description="4-aspartylphosphate" evidence="3">
    <location>
        <position position="333"/>
    </location>
</feature>
<dbReference type="InterPro" id="IPR001789">
    <property type="entry name" value="Sig_transdc_resp-reg_receiver"/>
</dbReference>
<dbReference type="InterPro" id="IPR011006">
    <property type="entry name" value="CheY-like_superfamily"/>
</dbReference>
<keyword evidence="1 3" id="KW-0597">Phosphoprotein</keyword>
<dbReference type="GO" id="GO:0000160">
    <property type="term" value="P:phosphorelay signal transduction system"/>
    <property type="evidence" value="ECO:0007669"/>
    <property type="project" value="UniProtKB-KW"/>
</dbReference>
<dbReference type="InterPro" id="IPR027417">
    <property type="entry name" value="P-loop_NTPase"/>
</dbReference>
<evidence type="ECO:0000256" key="1">
    <source>
        <dbReference type="ARBA" id="ARBA00022553"/>
    </source>
</evidence>
<dbReference type="AlphaFoldDB" id="A0A5K7YY21"/>
<gene>
    <name evidence="5" type="ORF">DSCW_16830</name>
</gene>
<dbReference type="PANTHER" id="PTHR44591">
    <property type="entry name" value="STRESS RESPONSE REGULATOR PROTEIN 1"/>
    <property type="match status" value="1"/>
</dbReference>
<dbReference type="SUPFAM" id="SSF52172">
    <property type="entry name" value="CheY-like"/>
    <property type="match status" value="1"/>
</dbReference>
<dbReference type="Pfam" id="PF13189">
    <property type="entry name" value="Cytidylate_kin2"/>
    <property type="match status" value="1"/>
</dbReference>
<evidence type="ECO:0000256" key="3">
    <source>
        <dbReference type="PROSITE-ProRule" id="PRU00169"/>
    </source>
</evidence>
<name>A0A5K7YY21_9BACT</name>
<dbReference type="Proteomes" id="UP000427769">
    <property type="component" value="Chromosome"/>
</dbReference>
<dbReference type="KEGG" id="dwd:DSCW_16830"/>
<keyword evidence="6" id="KW-1185">Reference proteome</keyword>
<dbReference type="Gene3D" id="3.40.50.2300">
    <property type="match status" value="1"/>
</dbReference>
<dbReference type="Pfam" id="PF00072">
    <property type="entry name" value="Response_reg"/>
    <property type="match status" value="1"/>
</dbReference>
<evidence type="ECO:0000259" key="4">
    <source>
        <dbReference type="PROSITE" id="PS50110"/>
    </source>
</evidence>